<protein>
    <submittedName>
        <fullName evidence="1">Uncharacterized protein</fullName>
    </submittedName>
</protein>
<reference evidence="1 2" key="1">
    <citation type="submission" date="2021-06" db="EMBL/GenBank/DDBJ databases">
        <title>Caerostris darwini draft genome.</title>
        <authorList>
            <person name="Kono N."/>
            <person name="Arakawa K."/>
        </authorList>
    </citation>
    <scope>NUCLEOTIDE SEQUENCE [LARGE SCALE GENOMIC DNA]</scope>
</reference>
<gene>
    <name evidence="1" type="ORF">CDAR_193711</name>
</gene>
<dbReference type="EMBL" id="BPLQ01011684">
    <property type="protein sequence ID" value="GIY59589.1"/>
    <property type="molecule type" value="Genomic_DNA"/>
</dbReference>
<accession>A0AAV4UP89</accession>
<dbReference type="AlphaFoldDB" id="A0AAV4UP89"/>
<comment type="caution">
    <text evidence="1">The sequence shown here is derived from an EMBL/GenBank/DDBJ whole genome shotgun (WGS) entry which is preliminary data.</text>
</comment>
<name>A0AAV4UP89_9ARAC</name>
<sequence>MREYGGTISSSLWVVIPVDRPHCKSWMIIGDAVGFDNPRCKSCMIAEGVLGYGLCGLERDSFISVNSPFVSESELC</sequence>
<proteinExistence type="predicted"/>
<organism evidence="1 2">
    <name type="scientific">Caerostris darwini</name>
    <dbReference type="NCBI Taxonomy" id="1538125"/>
    <lineage>
        <taxon>Eukaryota</taxon>
        <taxon>Metazoa</taxon>
        <taxon>Ecdysozoa</taxon>
        <taxon>Arthropoda</taxon>
        <taxon>Chelicerata</taxon>
        <taxon>Arachnida</taxon>
        <taxon>Araneae</taxon>
        <taxon>Araneomorphae</taxon>
        <taxon>Entelegynae</taxon>
        <taxon>Araneoidea</taxon>
        <taxon>Araneidae</taxon>
        <taxon>Caerostris</taxon>
    </lineage>
</organism>
<evidence type="ECO:0000313" key="2">
    <source>
        <dbReference type="Proteomes" id="UP001054837"/>
    </source>
</evidence>
<keyword evidence="2" id="KW-1185">Reference proteome</keyword>
<dbReference type="Proteomes" id="UP001054837">
    <property type="component" value="Unassembled WGS sequence"/>
</dbReference>
<evidence type="ECO:0000313" key="1">
    <source>
        <dbReference type="EMBL" id="GIY59589.1"/>
    </source>
</evidence>